<dbReference type="CDD" id="cd00586">
    <property type="entry name" value="4HBT"/>
    <property type="match status" value="1"/>
</dbReference>
<dbReference type="SUPFAM" id="SSF54637">
    <property type="entry name" value="Thioesterase/thiol ester dehydrase-isomerase"/>
    <property type="match status" value="1"/>
</dbReference>
<sequence>MDIVVRSTEIDVNGHVNNAKYLEYLEWGREDWYEQFGLDYDTLKRMDVVTVVAHISADYRAEAVQNDRLRIKTWLDKVGNTSMTMKQSIINQNDIPVLDASVVIVTVSASTHEKVRVPDALRELQG</sequence>
<dbReference type="NCBIfam" id="TIGR00051">
    <property type="entry name" value="YbgC/FadM family acyl-CoA thioesterase"/>
    <property type="match status" value="1"/>
</dbReference>
<accession>A0A9X7W3R5</accession>
<evidence type="ECO:0000256" key="1">
    <source>
        <dbReference type="ARBA" id="ARBA00005953"/>
    </source>
</evidence>
<evidence type="ECO:0000313" key="3">
    <source>
        <dbReference type="EMBL" id="QSO49840.1"/>
    </source>
</evidence>
<dbReference type="PANTHER" id="PTHR31793:SF24">
    <property type="entry name" value="LONG-CHAIN ACYL-COA THIOESTERASE FADM"/>
    <property type="match status" value="1"/>
</dbReference>
<dbReference type="GO" id="GO:0047617">
    <property type="term" value="F:fatty acyl-CoA hydrolase activity"/>
    <property type="evidence" value="ECO:0007669"/>
    <property type="project" value="TreeGrafter"/>
</dbReference>
<dbReference type="Gene3D" id="3.10.129.10">
    <property type="entry name" value="Hotdog Thioesterase"/>
    <property type="match status" value="1"/>
</dbReference>
<dbReference type="InterPro" id="IPR029069">
    <property type="entry name" value="HotDog_dom_sf"/>
</dbReference>
<dbReference type="InterPro" id="IPR006684">
    <property type="entry name" value="YbgC/YbaW"/>
</dbReference>
<reference evidence="3 4" key="1">
    <citation type="submission" date="2021-02" db="EMBL/GenBank/DDBJ databases">
        <title>Alicyclobacillus curvatus sp. nov. and Alicyclobacillus mengziensis sp. nov., two acidophilic bacteria isolated from acid mine drainage.</title>
        <authorList>
            <person name="Huang Y."/>
        </authorList>
    </citation>
    <scope>NUCLEOTIDE SEQUENCE [LARGE SCALE GENOMIC DNA]</scope>
    <source>
        <strain evidence="3 4">S30H14</strain>
    </source>
</reference>
<gene>
    <name evidence="3" type="ORF">JZ786_11970</name>
</gene>
<organism evidence="3 4">
    <name type="scientific">Alicyclobacillus mengziensis</name>
    <dbReference type="NCBI Taxonomy" id="2931921"/>
    <lineage>
        <taxon>Bacteria</taxon>
        <taxon>Bacillati</taxon>
        <taxon>Bacillota</taxon>
        <taxon>Bacilli</taxon>
        <taxon>Bacillales</taxon>
        <taxon>Alicyclobacillaceae</taxon>
        <taxon>Alicyclobacillus</taxon>
    </lineage>
</organism>
<dbReference type="InterPro" id="IPR050563">
    <property type="entry name" value="4-hydroxybenzoyl-CoA_TE"/>
</dbReference>
<evidence type="ECO:0000256" key="2">
    <source>
        <dbReference type="ARBA" id="ARBA00022801"/>
    </source>
</evidence>
<keyword evidence="4" id="KW-1185">Reference proteome</keyword>
<dbReference type="Proteomes" id="UP000663505">
    <property type="component" value="Chromosome"/>
</dbReference>
<dbReference type="PANTHER" id="PTHR31793">
    <property type="entry name" value="4-HYDROXYBENZOYL-COA THIOESTERASE FAMILY MEMBER"/>
    <property type="match status" value="1"/>
</dbReference>
<dbReference type="PIRSF" id="PIRSF003230">
    <property type="entry name" value="YbgC"/>
    <property type="match status" value="1"/>
</dbReference>
<protein>
    <submittedName>
        <fullName evidence="3">Acyl-CoA thioesterase</fullName>
    </submittedName>
</protein>
<keyword evidence="2" id="KW-0378">Hydrolase</keyword>
<comment type="similarity">
    <text evidence="1">Belongs to the 4-hydroxybenzoyl-CoA thioesterase family.</text>
</comment>
<dbReference type="KEGG" id="afx:JZ786_11970"/>
<dbReference type="EMBL" id="CP071182">
    <property type="protein sequence ID" value="QSO49840.1"/>
    <property type="molecule type" value="Genomic_DNA"/>
</dbReference>
<name>A0A9X7W3R5_9BACL</name>
<evidence type="ECO:0000313" key="4">
    <source>
        <dbReference type="Proteomes" id="UP000663505"/>
    </source>
</evidence>
<dbReference type="Pfam" id="PF13279">
    <property type="entry name" value="4HBT_2"/>
    <property type="match status" value="1"/>
</dbReference>
<proteinExistence type="inferred from homology"/>
<dbReference type="AlphaFoldDB" id="A0A9X7W3R5"/>